<dbReference type="GO" id="GO:0005737">
    <property type="term" value="C:cytoplasm"/>
    <property type="evidence" value="ECO:0007669"/>
    <property type="project" value="TreeGrafter"/>
</dbReference>
<dbReference type="PANTHER" id="PTHR45663:SF11">
    <property type="entry name" value="GEO12009P1"/>
    <property type="match status" value="1"/>
</dbReference>
<comment type="caution">
    <text evidence="3">The sequence shown here is derived from an EMBL/GenBank/DDBJ whole genome shotgun (WGS) entry which is preliminary data.</text>
</comment>
<evidence type="ECO:0000313" key="3">
    <source>
        <dbReference type="EMBL" id="OYD15082.1"/>
    </source>
</evidence>
<dbReference type="PROSITE" id="PS51352">
    <property type="entry name" value="THIOREDOXIN_2"/>
    <property type="match status" value="1"/>
</dbReference>
<dbReference type="AlphaFoldDB" id="A0A235BSB5"/>
<protein>
    <recommendedName>
        <fullName evidence="2">Thioredoxin domain-containing protein</fullName>
    </recommendedName>
</protein>
<proteinExistence type="predicted"/>
<dbReference type="PANTHER" id="PTHR45663">
    <property type="entry name" value="GEO12009P1"/>
    <property type="match status" value="1"/>
</dbReference>
<evidence type="ECO:0000259" key="2">
    <source>
        <dbReference type="PROSITE" id="PS51352"/>
    </source>
</evidence>
<dbReference type="Proteomes" id="UP000215559">
    <property type="component" value="Unassembled WGS sequence"/>
</dbReference>
<dbReference type="EMBL" id="NOZP01000123">
    <property type="protein sequence ID" value="OYD15082.1"/>
    <property type="molecule type" value="Genomic_DNA"/>
</dbReference>
<name>A0A235BSB5_UNCW3</name>
<dbReference type="GO" id="GO:0015035">
    <property type="term" value="F:protein-disulfide reductase activity"/>
    <property type="evidence" value="ECO:0007669"/>
    <property type="project" value="TreeGrafter"/>
</dbReference>
<evidence type="ECO:0000313" key="4">
    <source>
        <dbReference type="Proteomes" id="UP000215559"/>
    </source>
</evidence>
<organism evidence="3 4">
    <name type="scientific">candidate division WOR-3 bacterium JGI_Cruoil_03_51_56</name>
    <dbReference type="NCBI Taxonomy" id="1973747"/>
    <lineage>
        <taxon>Bacteria</taxon>
        <taxon>Bacteria division WOR-3</taxon>
    </lineage>
</organism>
<dbReference type="CDD" id="cd02947">
    <property type="entry name" value="TRX_family"/>
    <property type="match status" value="1"/>
</dbReference>
<dbReference type="PROSITE" id="PS51257">
    <property type="entry name" value="PROKAR_LIPOPROTEIN"/>
    <property type="match status" value="1"/>
</dbReference>
<dbReference type="InterPro" id="IPR013766">
    <property type="entry name" value="Thioredoxin_domain"/>
</dbReference>
<evidence type="ECO:0000256" key="1">
    <source>
        <dbReference type="SAM" id="MobiDB-lite"/>
    </source>
</evidence>
<feature type="domain" description="Thioredoxin" evidence="2">
    <location>
        <begin position="36"/>
        <end position="153"/>
    </location>
</feature>
<sequence length="155" mass="17759">MRFLTAITVVLFIIGCGSNHKTTAQVQSDQHQAVKLDTNRPTPPESVQIPDSGYQKAKPEVSKPNPKFWDFTATWCPPCKTQNPIIHELMADYSDRIEFRIIDVDENQELARKYGIKAIPTQILLDTEGNELSRHIGLFPKNSIIAWFKKYEFIK</sequence>
<accession>A0A235BSB5</accession>
<dbReference type="SUPFAM" id="SSF52833">
    <property type="entry name" value="Thioredoxin-like"/>
    <property type="match status" value="1"/>
</dbReference>
<reference evidence="3 4" key="1">
    <citation type="submission" date="2017-07" db="EMBL/GenBank/DDBJ databases">
        <title>Recovery of genomes from metagenomes via a dereplication, aggregation, and scoring strategy.</title>
        <authorList>
            <person name="Sieber C.M."/>
            <person name="Probst A.J."/>
            <person name="Sharrar A."/>
            <person name="Thomas B.C."/>
            <person name="Hess M."/>
            <person name="Tringe S.G."/>
            <person name="Banfield J.F."/>
        </authorList>
    </citation>
    <scope>NUCLEOTIDE SEQUENCE [LARGE SCALE GENOMIC DNA]</scope>
    <source>
        <strain evidence="3">JGI_Cruoil_03_51_56</strain>
    </source>
</reference>
<dbReference type="Pfam" id="PF00085">
    <property type="entry name" value="Thioredoxin"/>
    <property type="match status" value="1"/>
</dbReference>
<feature type="region of interest" description="Disordered" evidence="1">
    <location>
        <begin position="29"/>
        <end position="61"/>
    </location>
</feature>
<gene>
    <name evidence="3" type="ORF">CH330_06680</name>
</gene>
<dbReference type="Gene3D" id="3.40.30.10">
    <property type="entry name" value="Glutaredoxin"/>
    <property type="match status" value="1"/>
</dbReference>
<dbReference type="InterPro" id="IPR036249">
    <property type="entry name" value="Thioredoxin-like_sf"/>
</dbReference>